<feature type="compositionally biased region" description="Low complexity" evidence="3">
    <location>
        <begin position="281"/>
        <end position="292"/>
    </location>
</feature>
<dbReference type="EMBL" id="JBHTLD010000010">
    <property type="protein sequence ID" value="MFD1185018.1"/>
    <property type="molecule type" value="Genomic_DNA"/>
</dbReference>
<sequence>MEPKRLNKYISDAGFCSRREADKLIEEERVTINGRLADAGAKVMPKDKVRIDDEILNVREEAPVFMIFNKPANMSATADMSVRDNVVRAINHPASLQPILHLERDADGLIFLSNDTDLVARMTRFNNKYEKEYIVTVNKLITSEFLLKLSGSEPNESGEQVQRTFVAKEGSNRLRIILKPSANHNIKMMCEDLGYQVTHLSRIRIENFTLAKLPAGHWRALNPAEVENLRSVTNRAGAKSKERDFEQKKRSTTTRSGEGSQTGARIGKSRPKTPAKGGAGSFSRSSTGSSKGAPKGGNRTGGFKSGGAKGGAAGKSGGKGPAKRGR</sequence>
<keyword evidence="2" id="KW-0694">RNA-binding</keyword>
<evidence type="ECO:0000259" key="4">
    <source>
        <dbReference type="SMART" id="SM00363"/>
    </source>
</evidence>
<feature type="compositionally biased region" description="Gly residues" evidence="3">
    <location>
        <begin position="294"/>
        <end position="320"/>
    </location>
</feature>
<accession>A0ABW3SKC7</accession>
<dbReference type="Proteomes" id="UP001597094">
    <property type="component" value="Unassembled WGS sequence"/>
</dbReference>
<keyword evidence="6" id="KW-1185">Reference proteome</keyword>
<dbReference type="InterPro" id="IPR020103">
    <property type="entry name" value="PsdUridine_synth_cat_dom_sf"/>
</dbReference>
<reference evidence="6" key="1">
    <citation type="journal article" date="2019" name="Int. J. Syst. Evol. Microbiol.">
        <title>The Global Catalogue of Microorganisms (GCM) 10K type strain sequencing project: providing services to taxonomists for standard genome sequencing and annotation.</title>
        <authorList>
            <consortium name="The Broad Institute Genomics Platform"/>
            <consortium name="The Broad Institute Genome Sequencing Center for Infectious Disease"/>
            <person name="Wu L."/>
            <person name="Ma J."/>
        </authorList>
    </citation>
    <scope>NUCLEOTIDE SEQUENCE [LARGE SCALE GENOMIC DNA]</scope>
    <source>
        <strain evidence="6">JCM 31319</strain>
    </source>
</reference>
<dbReference type="SUPFAM" id="SSF55174">
    <property type="entry name" value="Alpha-L RNA-binding motif"/>
    <property type="match status" value="1"/>
</dbReference>
<dbReference type="SMART" id="SM00363">
    <property type="entry name" value="S4"/>
    <property type="match status" value="1"/>
</dbReference>
<dbReference type="InterPro" id="IPR036986">
    <property type="entry name" value="S4_RNA-bd_sf"/>
</dbReference>
<dbReference type="PROSITE" id="PS50889">
    <property type="entry name" value="S4"/>
    <property type="match status" value="1"/>
</dbReference>
<evidence type="ECO:0000256" key="1">
    <source>
        <dbReference type="ARBA" id="ARBA00023235"/>
    </source>
</evidence>
<dbReference type="SUPFAM" id="SSF55120">
    <property type="entry name" value="Pseudouridine synthase"/>
    <property type="match status" value="1"/>
</dbReference>
<dbReference type="CDD" id="cd00165">
    <property type="entry name" value="S4"/>
    <property type="match status" value="1"/>
</dbReference>
<dbReference type="RefSeq" id="WP_377522584.1">
    <property type="nucleotide sequence ID" value="NZ_JBHTLD010000010.1"/>
</dbReference>
<dbReference type="InterPro" id="IPR020094">
    <property type="entry name" value="TruA/RsuA/RluB/E/F_N"/>
</dbReference>
<dbReference type="InterPro" id="IPR050343">
    <property type="entry name" value="RsuA_PseudoU_synthase"/>
</dbReference>
<dbReference type="InterPro" id="IPR002942">
    <property type="entry name" value="S4_RNA-bd"/>
</dbReference>
<gene>
    <name evidence="5" type="ORF">ACFQ2O_02285</name>
</gene>
<dbReference type="PANTHER" id="PTHR47683:SF2">
    <property type="entry name" value="RNA-BINDING S4 DOMAIN-CONTAINING PROTEIN"/>
    <property type="match status" value="1"/>
</dbReference>
<dbReference type="Pfam" id="PF01479">
    <property type="entry name" value="S4"/>
    <property type="match status" value="1"/>
</dbReference>
<feature type="compositionally biased region" description="Polar residues" evidence="3">
    <location>
        <begin position="253"/>
        <end position="263"/>
    </location>
</feature>
<dbReference type="PANTHER" id="PTHR47683">
    <property type="entry name" value="PSEUDOURIDINE SYNTHASE FAMILY PROTEIN-RELATED"/>
    <property type="match status" value="1"/>
</dbReference>
<keyword evidence="1" id="KW-0413">Isomerase</keyword>
<feature type="compositionally biased region" description="Basic and acidic residues" evidence="3">
    <location>
        <begin position="239"/>
        <end position="249"/>
    </location>
</feature>
<name>A0ABW3SKC7_9BACT</name>
<evidence type="ECO:0000256" key="3">
    <source>
        <dbReference type="SAM" id="MobiDB-lite"/>
    </source>
</evidence>
<dbReference type="Gene3D" id="3.30.70.1560">
    <property type="entry name" value="Alpha-L RNA-binding motif"/>
    <property type="match status" value="1"/>
</dbReference>
<feature type="domain" description="RNA-binding S4" evidence="4">
    <location>
        <begin position="4"/>
        <end position="60"/>
    </location>
</feature>
<dbReference type="InterPro" id="IPR006145">
    <property type="entry name" value="PsdUridine_synth_RsuA/RluA"/>
</dbReference>
<dbReference type="InterPro" id="IPR042092">
    <property type="entry name" value="PsdUridine_s_RsuA/RluB/E/F_cat"/>
</dbReference>
<comment type="caution">
    <text evidence="5">The sequence shown here is derived from an EMBL/GenBank/DDBJ whole genome shotgun (WGS) entry which is preliminary data.</text>
</comment>
<dbReference type="Gene3D" id="3.30.70.580">
    <property type="entry name" value="Pseudouridine synthase I, catalytic domain, N-terminal subdomain"/>
    <property type="match status" value="1"/>
</dbReference>
<feature type="region of interest" description="Disordered" evidence="3">
    <location>
        <begin position="233"/>
        <end position="326"/>
    </location>
</feature>
<evidence type="ECO:0000256" key="2">
    <source>
        <dbReference type="PROSITE-ProRule" id="PRU00182"/>
    </source>
</evidence>
<proteinExistence type="predicted"/>
<protein>
    <submittedName>
        <fullName evidence="5">S4 domain-containing protein</fullName>
    </submittedName>
</protein>
<evidence type="ECO:0000313" key="5">
    <source>
        <dbReference type="EMBL" id="MFD1185018.1"/>
    </source>
</evidence>
<organism evidence="5 6">
    <name type="scientific">Pontibacter rugosus</name>
    <dbReference type="NCBI Taxonomy" id="1745966"/>
    <lineage>
        <taxon>Bacteria</taxon>
        <taxon>Pseudomonadati</taxon>
        <taxon>Bacteroidota</taxon>
        <taxon>Cytophagia</taxon>
        <taxon>Cytophagales</taxon>
        <taxon>Hymenobacteraceae</taxon>
        <taxon>Pontibacter</taxon>
    </lineage>
</organism>
<evidence type="ECO:0000313" key="6">
    <source>
        <dbReference type="Proteomes" id="UP001597094"/>
    </source>
</evidence>
<dbReference type="Pfam" id="PF00849">
    <property type="entry name" value="PseudoU_synth_2"/>
    <property type="match status" value="1"/>
</dbReference>
<dbReference type="Gene3D" id="3.10.290.10">
    <property type="entry name" value="RNA-binding S4 domain"/>
    <property type="match status" value="1"/>
</dbReference>